<dbReference type="Pfam" id="PF04542">
    <property type="entry name" value="Sigma70_r2"/>
    <property type="match status" value="1"/>
</dbReference>
<evidence type="ECO:0000313" key="3">
    <source>
        <dbReference type="EMBL" id="TDW96569.1"/>
    </source>
</evidence>
<dbReference type="GO" id="GO:0006352">
    <property type="term" value="P:DNA-templated transcription initiation"/>
    <property type="evidence" value="ECO:0007669"/>
    <property type="project" value="InterPro"/>
</dbReference>
<dbReference type="InterPro" id="IPR014284">
    <property type="entry name" value="RNA_pol_sigma-70_dom"/>
</dbReference>
<dbReference type="SUPFAM" id="SSF88659">
    <property type="entry name" value="Sigma3 and sigma4 domains of RNA polymerase sigma factors"/>
    <property type="match status" value="1"/>
</dbReference>
<reference evidence="3 4" key="1">
    <citation type="submission" date="2019-03" db="EMBL/GenBank/DDBJ databases">
        <title>Genomic Encyclopedia of Type Strains, Phase IV (KMG-IV): sequencing the most valuable type-strain genomes for metagenomic binning, comparative biology and taxonomic classification.</title>
        <authorList>
            <person name="Goeker M."/>
        </authorList>
    </citation>
    <scope>NUCLEOTIDE SEQUENCE [LARGE SCALE GENOMIC DNA]</scope>
    <source>
        <strain evidence="3 4">DSM 100059</strain>
    </source>
</reference>
<dbReference type="OrthoDB" id="9780299at2"/>
<keyword evidence="4" id="KW-1185">Reference proteome</keyword>
<dbReference type="NCBIfam" id="TIGR02937">
    <property type="entry name" value="sigma70-ECF"/>
    <property type="match status" value="1"/>
</dbReference>
<sequence>MNREEQAVDLLYKTHFGKMVTAMLQFSRDIDLEWAEDLVQDAFFSALSTWKHKGIPENPAGWMYKVCRNNAINSLKRNKTFKNPFEGDPAADAAAEPDESVFDDRKMQLLFACAHPRLSSKMQVVITLKYVVNLRIESISRALGMTVDGIDKMLARAKHRIKMESIFLKEPSPRQLTSRLPVVHKIIYLIFNEGYRAGSGRELVRQDLCEESLIMTKSLLDNHISDGDTAALYALLLFNAARLGARFSAAGQLLDLEEQDRTLWNKDLIALGNHYIRQVNMDHVSSYHYEAAIAYLHCHAKSFADTDWSTITQLYAKLLQDNPNPFVELNYAIALYYDRQAPKAFGILHDLQQTFLERYYLLHATMGKLYFLEGEYRESDRHLTKALALTSFQAEKDFVQKILLKN</sequence>
<comment type="caution">
    <text evidence="3">The sequence shown here is derived from an EMBL/GenBank/DDBJ whole genome shotgun (WGS) entry which is preliminary data.</text>
</comment>
<proteinExistence type="predicted"/>
<evidence type="ECO:0000259" key="1">
    <source>
        <dbReference type="Pfam" id="PF04542"/>
    </source>
</evidence>
<dbReference type="InterPro" id="IPR007627">
    <property type="entry name" value="RNA_pol_sigma70_r2"/>
</dbReference>
<evidence type="ECO:0000313" key="4">
    <source>
        <dbReference type="Proteomes" id="UP000294498"/>
    </source>
</evidence>
<dbReference type="SUPFAM" id="SSF88946">
    <property type="entry name" value="Sigma2 domain of RNA polymerase sigma factors"/>
    <property type="match status" value="1"/>
</dbReference>
<dbReference type="Gene3D" id="1.10.1740.10">
    <property type="match status" value="1"/>
</dbReference>
<gene>
    <name evidence="3" type="ORF">EDB95_4401</name>
</gene>
<dbReference type="InterPro" id="IPR046531">
    <property type="entry name" value="DUF6596"/>
</dbReference>
<feature type="domain" description="RNA polymerase sigma-70 region 2" evidence="1">
    <location>
        <begin position="30"/>
        <end position="79"/>
    </location>
</feature>
<dbReference type="Proteomes" id="UP000294498">
    <property type="component" value="Unassembled WGS sequence"/>
</dbReference>
<dbReference type="PANTHER" id="PTHR47756:SF2">
    <property type="entry name" value="BLL6612 PROTEIN"/>
    <property type="match status" value="1"/>
</dbReference>
<dbReference type="InterPro" id="IPR013324">
    <property type="entry name" value="RNA_pol_sigma_r3/r4-like"/>
</dbReference>
<dbReference type="GO" id="GO:0003700">
    <property type="term" value="F:DNA-binding transcription factor activity"/>
    <property type="evidence" value="ECO:0007669"/>
    <property type="project" value="InterPro"/>
</dbReference>
<protein>
    <submittedName>
        <fullName evidence="3">RNA polymerase sigma-70 factor (ECF subfamily)</fullName>
    </submittedName>
</protein>
<dbReference type="PANTHER" id="PTHR47756">
    <property type="entry name" value="BLL6612 PROTEIN-RELATED"/>
    <property type="match status" value="1"/>
</dbReference>
<dbReference type="Gene3D" id="1.10.10.10">
    <property type="entry name" value="Winged helix-like DNA-binding domain superfamily/Winged helix DNA-binding domain"/>
    <property type="match status" value="1"/>
</dbReference>
<dbReference type="AlphaFoldDB" id="A0A4R8DG27"/>
<dbReference type="EMBL" id="SODV01000002">
    <property type="protein sequence ID" value="TDW96569.1"/>
    <property type="molecule type" value="Genomic_DNA"/>
</dbReference>
<organism evidence="3 4">
    <name type="scientific">Dinghuibacter silviterrae</name>
    <dbReference type="NCBI Taxonomy" id="1539049"/>
    <lineage>
        <taxon>Bacteria</taxon>
        <taxon>Pseudomonadati</taxon>
        <taxon>Bacteroidota</taxon>
        <taxon>Chitinophagia</taxon>
        <taxon>Chitinophagales</taxon>
        <taxon>Chitinophagaceae</taxon>
        <taxon>Dinghuibacter</taxon>
    </lineage>
</organism>
<dbReference type="Pfam" id="PF20239">
    <property type="entry name" value="DUF6596"/>
    <property type="match status" value="1"/>
</dbReference>
<feature type="domain" description="DUF6596" evidence="2">
    <location>
        <begin position="179"/>
        <end position="278"/>
    </location>
</feature>
<name>A0A4R8DG27_9BACT</name>
<accession>A0A4R8DG27</accession>
<dbReference type="InterPro" id="IPR036388">
    <property type="entry name" value="WH-like_DNA-bd_sf"/>
</dbReference>
<evidence type="ECO:0000259" key="2">
    <source>
        <dbReference type="Pfam" id="PF20239"/>
    </source>
</evidence>
<dbReference type="InterPro" id="IPR013325">
    <property type="entry name" value="RNA_pol_sigma_r2"/>
</dbReference>